<feature type="region of interest" description="Disordered" evidence="1">
    <location>
        <begin position="71"/>
        <end position="111"/>
    </location>
</feature>
<proteinExistence type="predicted"/>
<keyword evidence="3" id="KW-1185">Reference proteome</keyword>
<organism evidence="2 3">
    <name type="scientific">Miscanthus lutarioriparius</name>
    <dbReference type="NCBI Taxonomy" id="422564"/>
    <lineage>
        <taxon>Eukaryota</taxon>
        <taxon>Viridiplantae</taxon>
        <taxon>Streptophyta</taxon>
        <taxon>Embryophyta</taxon>
        <taxon>Tracheophyta</taxon>
        <taxon>Spermatophyta</taxon>
        <taxon>Magnoliopsida</taxon>
        <taxon>Liliopsida</taxon>
        <taxon>Poales</taxon>
        <taxon>Poaceae</taxon>
        <taxon>PACMAD clade</taxon>
        <taxon>Panicoideae</taxon>
        <taxon>Andropogonodae</taxon>
        <taxon>Andropogoneae</taxon>
        <taxon>Saccharinae</taxon>
        <taxon>Miscanthus</taxon>
    </lineage>
</organism>
<evidence type="ECO:0000256" key="1">
    <source>
        <dbReference type="SAM" id="MobiDB-lite"/>
    </source>
</evidence>
<sequence length="111" mass="11378">MSPAPPVVVAPAAPVLPVVPTILDVPGPSSPRATGPLDTNCDAEIVRKLFVELNREALDVLADDDLVFLSSDDEEDVVEEGKVGEEEKDGATGSGGSSRDSQAAPILSASP</sequence>
<dbReference type="AlphaFoldDB" id="A0A811RMH6"/>
<dbReference type="Proteomes" id="UP000604825">
    <property type="component" value="Unassembled WGS sequence"/>
</dbReference>
<accession>A0A811RMH6</accession>
<name>A0A811RMH6_9POAL</name>
<evidence type="ECO:0000313" key="3">
    <source>
        <dbReference type="Proteomes" id="UP000604825"/>
    </source>
</evidence>
<dbReference type="EMBL" id="CAJGYO010000016">
    <property type="protein sequence ID" value="CAD6270936.1"/>
    <property type="molecule type" value="Genomic_DNA"/>
</dbReference>
<evidence type="ECO:0000313" key="2">
    <source>
        <dbReference type="EMBL" id="CAD6270936.1"/>
    </source>
</evidence>
<comment type="caution">
    <text evidence="2">The sequence shown here is derived from an EMBL/GenBank/DDBJ whole genome shotgun (WGS) entry which is preliminary data.</text>
</comment>
<protein>
    <submittedName>
        <fullName evidence="2">Uncharacterized protein</fullName>
    </submittedName>
</protein>
<gene>
    <name evidence="2" type="ORF">NCGR_LOCUS54223</name>
</gene>
<reference evidence="2" key="1">
    <citation type="submission" date="2020-10" db="EMBL/GenBank/DDBJ databases">
        <authorList>
            <person name="Han B."/>
            <person name="Lu T."/>
            <person name="Zhao Q."/>
            <person name="Huang X."/>
            <person name="Zhao Y."/>
        </authorList>
    </citation>
    <scope>NUCLEOTIDE SEQUENCE</scope>
</reference>